<evidence type="ECO:0000313" key="3">
    <source>
        <dbReference type="EMBL" id="AHF23777.1"/>
    </source>
</evidence>
<protein>
    <submittedName>
        <fullName evidence="3">CobW/HypB/UreG, nucleotide-binding domain</fullName>
    </submittedName>
</protein>
<evidence type="ECO:0000259" key="2">
    <source>
        <dbReference type="Pfam" id="PF21537"/>
    </source>
</evidence>
<dbReference type="InterPro" id="IPR048447">
    <property type="entry name" value="DUF1980_C"/>
</dbReference>
<dbReference type="Pfam" id="PF21537">
    <property type="entry name" value="DUF1980_C"/>
    <property type="match status" value="1"/>
</dbReference>
<organism evidence="3">
    <name type="scientific">uncultured bacterium Contig1549a</name>
    <dbReference type="NCBI Taxonomy" id="1393453"/>
    <lineage>
        <taxon>Bacteria</taxon>
        <taxon>environmental samples</taxon>
    </lineage>
</organism>
<dbReference type="InterPro" id="IPR027417">
    <property type="entry name" value="P-loop_NTPase"/>
</dbReference>
<feature type="domain" description="DUF1980" evidence="2">
    <location>
        <begin position="193"/>
        <end position="281"/>
    </location>
</feature>
<feature type="domain" description="CobW/HypB/UreG nucleotide-binding" evidence="1">
    <location>
        <begin position="7"/>
        <end position="172"/>
    </location>
</feature>
<evidence type="ECO:0000259" key="1">
    <source>
        <dbReference type="Pfam" id="PF02492"/>
    </source>
</evidence>
<proteinExistence type="predicted"/>
<reference evidence="3" key="1">
    <citation type="journal article" date="2013" name="PLoS ONE">
        <title>Metagenomic insights into the carbohydrate-active enzymes carried by the microorganisms adhering to solid digesta in the rumen of cows.</title>
        <authorList>
            <person name="Wang L."/>
            <person name="Hatem A."/>
            <person name="Catalyurek U.V."/>
            <person name="Morrison M."/>
            <person name="Yu Z."/>
        </authorList>
    </citation>
    <scope>NUCLEOTIDE SEQUENCE</scope>
</reference>
<sequence>MIRKFVPVYLITGFIESGKTTLGLTILGNERFTNGGKTLVICCEDGEAEWDAKSLEKNNGVLVMLDSSEELNSRLLADLENEHKPSCVIMEYNSMWGLEKLDTLILPRLWDWAQVVTTADGTTFENYMTNMRKLLTDPMKTADMITVNRCGPDFNKSSWRKQLRAMNNAATIFFENLDGTVDDGIRDEDLPYDMKAETISIAEDQFGIFYVDSMDHPERYDGKKVRLVGQAWKRPGFPKGFYYFARNAMTCCSNDIAPCGWVCKGERTPDNKTYFTLTARCKMVQSPDGQVALMLNELNAERAKTPREELVSFVNL</sequence>
<name>W0FLT2_9BACT</name>
<dbReference type="Gene3D" id="3.40.50.300">
    <property type="entry name" value="P-loop containing nucleotide triphosphate hydrolases"/>
    <property type="match status" value="1"/>
</dbReference>
<dbReference type="Pfam" id="PF02492">
    <property type="entry name" value="cobW"/>
    <property type="match status" value="1"/>
</dbReference>
<dbReference type="AlphaFoldDB" id="W0FLT2"/>
<accession>W0FLT2</accession>
<dbReference type="InterPro" id="IPR003495">
    <property type="entry name" value="CobW/HypB/UreG_nucleotide-bd"/>
</dbReference>
<dbReference type="SUPFAM" id="SSF52540">
    <property type="entry name" value="P-loop containing nucleoside triphosphate hydrolases"/>
    <property type="match status" value="1"/>
</dbReference>
<dbReference type="EMBL" id="KC246774">
    <property type="protein sequence ID" value="AHF23777.1"/>
    <property type="molecule type" value="Genomic_DNA"/>
</dbReference>